<dbReference type="Proteomes" id="UP000199046">
    <property type="component" value="Unassembled WGS sequence"/>
</dbReference>
<feature type="transmembrane region" description="Helical" evidence="2">
    <location>
        <begin position="81"/>
        <end position="99"/>
    </location>
</feature>
<gene>
    <name evidence="3" type="ORF">SAMN05421848_2648</name>
</gene>
<keyword evidence="4" id="KW-1185">Reference proteome</keyword>
<keyword evidence="2" id="KW-1133">Transmembrane helix</keyword>
<reference evidence="4" key="1">
    <citation type="submission" date="2016-10" db="EMBL/GenBank/DDBJ databases">
        <authorList>
            <person name="Varghese N."/>
            <person name="Submissions S."/>
        </authorList>
    </citation>
    <scope>NUCLEOTIDE SEQUENCE [LARGE SCALE GENOMIC DNA]</scope>
    <source>
        <strain evidence="4">DSM 23439</strain>
    </source>
</reference>
<dbReference type="EMBL" id="FOLY01000005">
    <property type="protein sequence ID" value="SFC75498.1"/>
    <property type="molecule type" value="Genomic_DNA"/>
</dbReference>
<feature type="region of interest" description="Disordered" evidence="1">
    <location>
        <begin position="139"/>
        <end position="160"/>
    </location>
</feature>
<evidence type="ECO:0000256" key="1">
    <source>
        <dbReference type="SAM" id="MobiDB-lite"/>
    </source>
</evidence>
<keyword evidence="2" id="KW-0812">Transmembrane</keyword>
<name>A0A1I1LX29_9GAMM</name>
<protein>
    <submittedName>
        <fullName evidence="3">Uncharacterized protein</fullName>
    </submittedName>
</protein>
<evidence type="ECO:0000313" key="3">
    <source>
        <dbReference type="EMBL" id="SFC75498.1"/>
    </source>
</evidence>
<dbReference type="AlphaFoldDB" id="A0A1I1LX29"/>
<sequence length="160" mass="18027">MNNQALRKRAIVMWAVVSLPILWLFAVITSPAFGIFQIVSFALLLISAAITFHVLTDILWRRGVGYTQNTFWQRLDKSLRRAVGGYAFCLVAAALYAIFQNAFMAAVAFLLAIFGVWWILGGLLQVMEQMYEDELRSRQKGGTAHRESHEDGVEQDNSQA</sequence>
<evidence type="ECO:0000256" key="2">
    <source>
        <dbReference type="SAM" id="Phobius"/>
    </source>
</evidence>
<accession>A0A1I1LX29</accession>
<keyword evidence="2" id="KW-0472">Membrane</keyword>
<feature type="transmembrane region" description="Helical" evidence="2">
    <location>
        <begin position="35"/>
        <end position="60"/>
    </location>
</feature>
<organism evidence="3 4">
    <name type="scientific">Kushneria avicenniae</name>
    <dbReference type="NCBI Taxonomy" id="402385"/>
    <lineage>
        <taxon>Bacteria</taxon>
        <taxon>Pseudomonadati</taxon>
        <taxon>Pseudomonadota</taxon>
        <taxon>Gammaproteobacteria</taxon>
        <taxon>Oceanospirillales</taxon>
        <taxon>Halomonadaceae</taxon>
        <taxon>Kushneria</taxon>
    </lineage>
</organism>
<dbReference type="RefSeq" id="WP_090134820.1">
    <property type="nucleotide sequence ID" value="NZ_FOLY01000005.1"/>
</dbReference>
<dbReference type="OrthoDB" id="6182533at2"/>
<feature type="transmembrane region" description="Helical" evidence="2">
    <location>
        <begin position="105"/>
        <end position="126"/>
    </location>
</feature>
<proteinExistence type="predicted"/>
<feature type="transmembrane region" description="Helical" evidence="2">
    <location>
        <begin position="12"/>
        <end position="29"/>
    </location>
</feature>
<evidence type="ECO:0000313" key="4">
    <source>
        <dbReference type="Proteomes" id="UP000199046"/>
    </source>
</evidence>